<comment type="similarity">
    <text evidence="2">Belongs to the outer membrane factor (OMF) (TC 1.B.17) family.</text>
</comment>
<dbReference type="Gene3D" id="1.20.1600.10">
    <property type="entry name" value="Outer membrane efflux proteins (OEP)"/>
    <property type="match status" value="1"/>
</dbReference>
<dbReference type="Proteomes" id="UP000003302">
    <property type="component" value="Unassembled WGS sequence"/>
</dbReference>
<organism evidence="3 4">
    <name type="scientific">Shigella flexneri CDC 796-83</name>
    <dbReference type="NCBI Taxonomy" id="945360"/>
    <lineage>
        <taxon>Bacteria</taxon>
        <taxon>Pseudomonadati</taxon>
        <taxon>Pseudomonadota</taxon>
        <taxon>Gammaproteobacteria</taxon>
        <taxon>Enterobacterales</taxon>
        <taxon>Enterobacteriaceae</taxon>
        <taxon>Shigella</taxon>
    </lineage>
</organism>
<proteinExistence type="inferred from homology"/>
<dbReference type="GO" id="GO:0009279">
    <property type="term" value="C:cell outer membrane"/>
    <property type="evidence" value="ECO:0007669"/>
    <property type="project" value="UniProtKB-SubCell"/>
</dbReference>
<dbReference type="Gene3D" id="2.20.200.10">
    <property type="entry name" value="Outer membrane efflux proteins (OEP)"/>
    <property type="match status" value="1"/>
</dbReference>
<dbReference type="SUPFAM" id="SSF56954">
    <property type="entry name" value="Outer membrane efflux proteins (OEP)"/>
    <property type="match status" value="1"/>
</dbReference>
<keyword evidence="3" id="KW-0449">Lipoprotein</keyword>
<dbReference type="AlphaFoldDB" id="A0A6N3QQ95"/>
<evidence type="ECO:0000313" key="4">
    <source>
        <dbReference type="Proteomes" id="UP000003302"/>
    </source>
</evidence>
<name>A0A6N3QQ95_SHIFL</name>
<dbReference type="Pfam" id="PF02321">
    <property type="entry name" value="OEP"/>
    <property type="match status" value="1"/>
</dbReference>
<dbReference type="GO" id="GO:0015562">
    <property type="term" value="F:efflux transmembrane transporter activity"/>
    <property type="evidence" value="ECO:0007669"/>
    <property type="project" value="InterPro"/>
</dbReference>
<evidence type="ECO:0000256" key="2">
    <source>
        <dbReference type="ARBA" id="ARBA00007613"/>
    </source>
</evidence>
<evidence type="ECO:0000313" key="3">
    <source>
        <dbReference type="EMBL" id="EFW61489.1"/>
    </source>
</evidence>
<sequence>MSAEGLMGPFALNDPAAGTTGPWYTNGTFGLTAGWHLDIWGKNRAEVTARLGTVKARAAEREQTRQLLAGSVARLYWEWQTQVMTPTY</sequence>
<gene>
    <name evidence="3" type="ORF">SGF_01014</name>
</gene>
<evidence type="ECO:0000256" key="1">
    <source>
        <dbReference type="ARBA" id="ARBA00004442"/>
    </source>
</evidence>
<accession>A0A6N3QQ95</accession>
<comment type="subcellular location">
    <subcellularLocation>
        <location evidence="1">Cell outer membrane</location>
    </subcellularLocation>
</comment>
<reference evidence="3 4" key="1">
    <citation type="submission" date="2011-01" db="EMBL/GenBank/DDBJ databases">
        <title>Shigella flexneri CDC 796-83 whole genome shotgun sequencing project.</title>
        <authorList>
            <person name="Mane S.P."/>
            <person name="Sobral B.W."/>
            <person name="Cebula T."/>
            <person name="Chertkov O."/>
            <person name="Munk A.C."/>
            <person name="Tapia R."/>
            <person name="Green L."/>
            <person name="Rogers Y."/>
            <person name="Detter J.C."/>
            <person name="Bruce D."/>
            <person name="Brettin T.S."/>
        </authorList>
    </citation>
    <scope>NUCLEOTIDE SEQUENCE [LARGE SCALE GENOMIC DNA]</scope>
    <source>
        <strain evidence="3 4">CDC 796-83</strain>
    </source>
</reference>
<comment type="caution">
    <text evidence="3">The sequence shown here is derived from an EMBL/GenBank/DDBJ whole genome shotgun (WGS) entry which is preliminary data.</text>
</comment>
<protein>
    <submittedName>
        <fullName evidence="3">RND efflux system, outer membrane lipoprotein, NodT family</fullName>
    </submittedName>
</protein>
<dbReference type="InterPro" id="IPR003423">
    <property type="entry name" value="OMP_efflux"/>
</dbReference>
<dbReference type="EMBL" id="AERO01000050">
    <property type="protein sequence ID" value="EFW61489.1"/>
    <property type="molecule type" value="Genomic_DNA"/>
</dbReference>